<feature type="region of interest" description="Disordered" evidence="1">
    <location>
        <begin position="601"/>
        <end position="643"/>
    </location>
</feature>
<feature type="region of interest" description="Disordered" evidence="1">
    <location>
        <begin position="861"/>
        <end position="880"/>
    </location>
</feature>
<proteinExistence type="predicted"/>
<dbReference type="PaxDb" id="121845-A0A1S4ENN0"/>
<feature type="region of interest" description="Disordered" evidence="1">
    <location>
        <begin position="182"/>
        <end position="202"/>
    </location>
</feature>
<feature type="compositionally biased region" description="Basic and acidic residues" evidence="1">
    <location>
        <begin position="976"/>
        <end position="987"/>
    </location>
</feature>
<gene>
    <name evidence="3" type="primary">LOC103519659</name>
</gene>
<feature type="region of interest" description="Disordered" evidence="1">
    <location>
        <begin position="813"/>
        <end position="854"/>
    </location>
</feature>
<dbReference type="STRING" id="121845.A0A1S4ENN0"/>
<feature type="compositionally biased region" description="Basic and acidic residues" evidence="1">
    <location>
        <begin position="376"/>
        <end position="389"/>
    </location>
</feature>
<dbReference type="GeneID" id="103519659"/>
<dbReference type="RefSeq" id="XP_017303769.2">
    <property type="nucleotide sequence ID" value="XM_017448280.2"/>
</dbReference>
<feature type="region of interest" description="Disordered" evidence="1">
    <location>
        <begin position="1"/>
        <end position="106"/>
    </location>
</feature>
<feature type="compositionally biased region" description="Low complexity" evidence="1">
    <location>
        <begin position="610"/>
        <end position="620"/>
    </location>
</feature>
<dbReference type="GO" id="GO:0005884">
    <property type="term" value="C:actin filament"/>
    <property type="evidence" value="ECO:0007669"/>
    <property type="project" value="TreeGrafter"/>
</dbReference>
<protein>
    <submittedName>
        <fullName evidence="3">Biorientation of chromosomes in cell division protein 1-like 1</fullName>
    </submittedName>
</protein>
<feature type="compositionally biased region" description="Polar residues" evidence="1">
    <location>
        <begin position="1"/>
        <end position="50"/>
    </location>
</feature>
<feature type="region of interest" description="Disordered" evidence="1">
    <location>
        <begin position="295"/>
        <end position="401"/>
    </location>
</feature>
<feature type="compositionally biased region" description="Basic and acidic residues" evidence="1">
    <location>
        <begin position="632"/>
        <end position="643"/>
    </location>
</feature>
<feature type="compositionally biased region" description="Polar residues" evidence="1">
    <location>
        <begin position="918"/>
        <end position="936"/>
    </location>
</feature>
<dbReference type="PANTHER" id="PTHR45691">
    <property type="entry name" value="PROTEIN DIAPHANOUS"/>
    <property type="match status" value="1"/>
</dbReference>
<dbReference type="AlphaFoldDB" id="A0A1S4ENN0"/>
<feature type="compositionally biased region" description="Basic and acidic residues" evidence="1">
    <location>
        <begin position="304"/>
        <end position="317"/>
    </location>
</feature>
<feature type="region of interest" description="Disordered" evidence="1">
    <location>
        <begin position="1110"/>
        <end position="1130"/>
    </location>
</feature>
<feature type="compositionally biased region" description="Basic and acidic residues" evidence="1">
    <location>
        <begin position="357"/>
        <end position="369"/>
    </location>
</feature>
<organism evidence="2 3">
    <name type="scientific">Diaphorina citri</name>
    <name type="common">Asian citrus psyllid</name>
    <dbReference type="NCBI Taxonomy" id="121845"/>
    <lineage>
        <taxon>Eukaryota</taxon>
        <taxon>Metazoa</taxon>
        <taxon>Ecdysozoa</taxon>
        <taxon>Arthropoda</taxon>
        <taxon>Hexapoda</taxon>
        <taxon>Insecta</taxon>
        <taxon>Pterygota</taxon>
        <taxon>Neoptera</taxon>
        <taxon>Paraneoptera</taxon>
        <taxon>Hemiptera</taxon>
        <taxon>Sternorrhyncha</taxon>
        <taxon>Psylloidea</taxon>
        <taxon>Psyllidae</taxon>
        <taxon>Diaphorininae</taxon>
        <taxon>Diaphorina</taxon>
    </lineage>
</organism>
<dbReference type="Proteomes" id="UP000079169">
    <property type="component" value="Unplaced"/>
</dbReference>
<feature type="region of interest" description="Disordered" evidence="1">
    <location>
        <begin position="140"/>
        <end position="159"/>
    </location>
</feature>
<feature type="compositionally biased region" description="Polar residues" evidence="1">
    <location>
        <begin position="318"/>
        <end position="333"/>
    </location>
</feature>
<feature type="region of interest" description="Disordered" evidence="1">
    <location>
        <begin position="487"/>
        <end position="514"/>
    </location>
</feature>
<feature type="region of interest" description="Disordered" evidence="1">
    <location>
        <begin position="951"/>
        <end position="987"/>
    </location>
</feature>
<reference evidence="3" key="1">
    <citation type="submission" date="2025-08" db="UniProtKB">
        <authorList>
            <consortium name="RefSeq"/>
        </authorList>
    </citation>
    <scope>IDENTIFICATION</scope>
</reference>
<dbReference type="KEGG" id="dci:103519659"/>
<evidence type="ECO:0000313" key="2">
    <source>
        <dbReference type="Proteomes" id="UP000079169"/>
    </source>
</evidence>
<feature type="compositionally biased region" description="Pro residues" evidence="1">
    <location>
        <begin position="61"/>
        <end position="103"/>
    </location>
</feature>
<sequence length="1217" mass="137610">MTNVPRSAPQTPQPSDNGPPQYIQQSHQGGNTTSQSYQVRQSMTTQSSDGSEGEMNWSYYPYPPLPPPPLHYLPPSRPSSTPPYPSPLHPPPTPPPVTPPPTPEQYQQMWHHFNNFYAYYYQQPPTQFYYPPPPPYPGPSYSFSYPSDTEDGCSGYSSTEEMNGYFNNLQRQRQYKQQMRGAQIESVENSETEYETSDTEKPNEYEVKLYDEEEEDTEYPMTTSMESVDSVVGDYLSTIVEESEISDRKSQCSDCTLEKLSEDEKEEEDEINTDDEVVFVKLPLSVNRKDEVTTIIVGNSSKVAETKTDEDGERKSPDTNLSRNTLSEPSSSGDFADQCNDRSSDFNVGKKHQHTNSKIEDSLCDDGHNENILMRDSSEKKKHEEEKSFKNTHSYVDNGEEDINVVETYEEKKVKEKRIKNTETKISISYNGIRDEKIVNAVKRRTNKSTKSVYTSRLSGESFDFDCWSESDVSQQEEVVDDIITGDRRANKGESGGMNNTNRRSSISKDKPLSKHTIITHDLSTDDNEPNISVTIKFPLKTNLQKPQNGVMSIIQVQETVDTGNSHCKDKCEKREEFSVEDGSLTTEAYELKSSIHQLNELNKEDNESKTYSSKSSRSESPCDEISQYSTKSRDDSRASKSSEEGSVKVCSFLENLSSILQNIKMSKSMEKEELEHVSESQETSTITLVESVQNITTETFNSYDECDDMWQKIQGDDMVHAVNKVEVQHECNRLENSIETECDKNDDNESDEVDFWAEIGQSDDHMHLSMTKSQIEAFAEPESNINEENFPDSNVNNEIEDGCRNEETIYNKFSDDNESSESESESKSDSSDESSSSEDSSSSSSCEEDEEEGRTFVFYQDNGNKDDLYYNDLKPTNPPEIRIQTNDDQHHEYCTNEAQVTNCAPTLEQEVEIRSQVITSDRSSTSSEQCCSYETQETHDKTEVVTNTLHVQERRRSSQYLDESEEDDSGVTSDISRHVSETDTDHDQEYTELKKMSPYKRANTHSRLYQLLQDECEMEKLDTSCDTTVPNKENLSLPLGCNSIDNSNVSTPTSPVVSDKLVKELVQSLLNKKKGRVFRNLPIEKLHAAAVRILQEDIDYDTFSSTSGESSLLESPAEHSPSATPLQRTSLRGTGAYTNYSEYYETWASASIRESLGSDIIPSRAFKILQDHVKPGMVPGFIEGLQAKCPKVSSATNLPSVLEVRDSLTPVPESNP</sequence>
<evidence type="ECO:0000313" key="3">
    <source>
        <dbReference type="RefSeq" id="XP_017303769.2"/>
    </source>
</evidence>
<name>A0A1S4ENN0_DIACI</name>
<dbReference type="PANTHER" id="PTHR45691:SF6">
    <property type="entry name" value="PROTEIN DIAPHANOUS"/>
    <property type="match status" value="1"/>
</dbReference>
<keyword evidence="2" id="KW-1185">Reference proteome</keyword>
<dbReference type="PRINTS" id="PR01217">
    <property type="entry name" value="PRICHEXTENSN"/>
</dbReference>
<evidence type="ECO:0000256" key="1">
    <source>
        <dbReference type="SAM" id="MobiDB-lite"/>
    </source>
</evidence>
<dbReference type="InterPro" id="IPR051412">
    <property type="entry name" value="Formin_Homology_Diaphanous_sf"/>
</dbReference>
<feature type="region of interest" description="Disordered" evidence="1">
    <location>
        <begin position="918"/>
        <end position="939"/>
    </location>
</feature>
<accession>A0A1S4ENN0</accession>
<feature type="compositionally biased region" description="Acidic residues" evidence="1">
    <location>
        <begin position="188"/>
        <end position="197"/>
    </location>
</feature>
<dbReference type="GO" id="GO:0030041">
    <property type="term" value="P:actin filament polymerization"/>
    <property type="evidence" value="ECO:0007669"/>
    <property type="project" value="TreeGrafter"/>
</dbReference>